<gene>
    <name evidence="2" type="ORF">CKO25_00475</name>
</gene>
<name>A0A9X0WEH7_9GAMM</name>
<evidence type="ECO:0000259" key="1">
    <source>
        <dbReference type="Pfam" id="PF19624"/>
    </source>
</evidence>
<accession>A0A9X0WEH7</accession>
<dbReference type="Pfam" id="PF19624">
    <property type="entry name" value="DUF6129"/>
    <property type="match status" value="1"/>
</dbReference>
<dbReference type="InterPro" id="IPR046132">
    <property type="entry name" value="DUF6129"/>
</dbReference>
<feature type="domain" description="DUF6129" evidence="1">
    <location>
        <begin position="26"/>
        <end position="73"/>
    </location>
</feature>
<keyword evidence="3" id="KW-1185">Reference proteome</keyword>
<dbReference type="AlphaFoldDB" id="A0A9X0WEH7"/>
<organism evidence="2 3">
    <name type="scientific">Thiocapsa imhoffii</name>
    <dbReference type="NCBI Taxonomy" id="382777"/>
    <lineage>
        <taxon>Bacteria</taxon>
        <taxon>Pseudomonadati</taxon>
        <taxon>Pseudomonadota</taxon>
        <taxon>Gammaproteobacteria</taxon>
        <taxon>Chromatiales</taxon>
        <taxon>Chromatiaceae</taxon>
        <taxon>Thiocapsa</taxon>
    </lineage>
</organism>
<sequence>MISQDRLDQIMAVVQRAGLSQEIVQALREAFTDLHLTYCSDDDIMGATPVRSAANCHLYLVDGRGHCLSLTTDLEVATGVVLAEIDPSA</sequence>
<comment type="caution">
    <text evidence="2">The sequence shown here is derived from an EMBL/GenBank/DDBJ whole genome shotgun (WGS) entry which is preliminary data.</text>
</comment>
<proteinExistence type="predicted"/>
<dbReference type="Proteomes" id="UP001138802">
    <property type="component" value="Unassembled WGS sequence"/>
</dbReference>
<protein>
    <recommendedName>
        <fullName evidence="1">DUF6129 domain-containing protein</fullName>
    </recommendedName>
</protein>
<evidence type="ECO:0000313" key="3">
    <source>
        <dbReference type="Proteomes" id="UP001138802"/>
    </source>
</evidence>
<dbReference type="RefSeq" id="WP_200385952.1">
    <property type="nucleotide sequence ID" value="NZ_NRSD01000001.1"/>
</dbReference>
<reference evidence="2 3" key="1">
    <citation type="journal article" date="2020" name="Microorganisms">
        <title>Osmotic Adaptation and Compatible Solute Biosynthesis of Phototrophic Bacteria as Revealed from Genome Analyses.</title>
        <authorList>
            <person name="Imhoff J.F."/>
            <person name="Rahn T."/>
            <person name="Kunzel S."/>
            <person name="Keller A."/>
            <person name="Neulinger S.C."/>
        </authorList>
    </citation>
    <scope>NUCLEOTIDE SEQUENCE [LARGE SCALE GENOMIC DNA]</scope>
    <source>
        <strain evidence="2 3">DSM 21303</strain>
    </source>
</reference>
<evidence type="ECO:0000313" key="2">
    <source>
        <dbReference type="EMBL" id="MBK1643152.1"/>
    </source>
</evidence>
<dbReference type="EMBL" id="NRSD01000001">
    <property type="protein sequence ID" value="MBK1643152.1"/>
    <property type="molecule type" value="Genomic_DNA"/>
</dbReference>